<dbReference type="EMBL" id="QKWP01002069">
    <property type="protein sequence ID" value="RIB04994.1"/>
    <property type="molecule type" value="Genomic_DNA"/>
</dbReference>
<keyword evidence="1" id="KW-0472">Membrane</keyword>
<gene>
    <name evidence="2" type="ORF">C2G38_634408</name>
</gene>
<name>A0A397U483_9GLOM</name>
<organism evidence="2 3">
    <name type="scientific">Gigaspora rosea</name>
    <dbReference type="NCBI Taxonomy" id="44941"/>
    <lineage>
        <taxon>Eukaryota</taxon>
        <taxon>Fungi</taxon>
        <taxon>Fungi incertae sedis</taxon>
        <taxon>Mucoromycota</taxon>
        <taxon>Glomeromycotina</taxon>
        <taxon>Glomeromycetes</taxon>
        <taxon>Diversisporales</taxon>
        <taxon>Gigasporaceae</taxon>
        <taxon>Gigaspora</taxon>
    </lineage>
</organism>
<dbReference type="AlphaFoldDB" id="A0A397U483"/>
<keyword evidence="1" id="KW-0812">Transmembrane</keyword>
<comment type="caution">
    <text evidence="2">The sequence shown here is derived from an EMBL/GenBank/DDBJ whole genome shotgun (WGS) entry which is preliminary data.</text>
</comment>
<evidence type="ECO:0000313" key="2">
    <source>
        <dbReference type="EMBL" id="RIB04994.1"/>
    </source>
</evidence>
<protein>
    <submittedName>
        <fullName evidence="2">Uncharacterized protein</fullName>
    </submittedName>
</protein>
<feature type="transmembrane region" description="Helical" evidence="1">
    <location>
        <begin position="41"/>
        <end position="65"/>
    </location>
</feature>
<proteinExistence type="predicted"/>
<keyword evidence="3" id="KW-1185">Reference proteome</keyword>
<feature type="transmembrane region" description="Helical" evidence="1">
    <location>
        <begin position="6"/>
        <end position="29"/>
    </location>
</feature>
<reference evidence="2 3" key="1">
    <citation type="submission" date="2018-06" db="EMBL/GenBank/DDBJ databases">
        <title>Comparative genomics reveals the genomic features of Rhizophagus irregularis, R. cerebriforme, R. diaphanum and Gigaspora rosea, and their symbiotic lifestyle signature.</title>
        <authorList>
            <person name="Morin E."/>
            <person name="San Clemente H."/>
            <person name="Chen E.C.H."/>
            <person name="De La Providencia I."/>
            <person name="Hainaut M."/>
            <person name="Kuo A."/>
            <person name="Kohler A."/>
            <person name="Murat C."/>
            <person name="Tang N."/>
            <person name="Roy S."/>
            <person name="Loubradou J."/>
            <person name="Henrissat B."/>
            <person name="Grigoriev I.V."/>
            <person name="Corradi N."/>
            <person name="Roux C."/>
            <person name="Martin F.M."/>
        </authorList>
    </citation>
    <scope>NUCLEOTIDE SEQUENCE [LARGE SCALE GENOMIC DNA]</scope>
    <source>
        <strain evidence="2 3">DAOM 194757</strain>
    </source>
</reference>
<accession>A0A397U483</accession>
<evidence type="ECO:0000313" key="3">
    <source>
        <dbReference type="Proteomes" id="UP000266673"/>
    </source>
</evidence>
<dbReference type="Proteomes" id="UP000266673">
    <property type="component" value="Unassembled WGS sequence"/>
</dbReference>
<evidence type="ECO:0000256" key="1">
    <source>
        <dbReference type="SAM" id="Phobius"/>
    </source>
</evidence>
<sequence>MFLFWIDFIITILTTFLDTCIYYFVGLVLQGFFLVKFMKKIYTVYFFLDYFIWCSKGSFLFYIIINGFSNFLVNYHVNSCYIAKTINIKKKSTFFYSIYRTGISLEHDVYYLIEILSLSLEMCFC</sequence>
<keyword evidence="1" id="KW-1133">Transmembrane helix</keyword>